<dbReference type="Proteomes" id="UP000076079">
    <property type="component" value="Chromosome"/>
</dbReference>
<evidence type="ECO:0000313" key="2">
    <source>
        <dbReference type="Proteomes" id="UP000076079"/>
    </source>
</evidence>
<reference evidence="2" key="2">
    <citation type="submission" date="2016-04" db="EMBL/GenBank/DDBJ databases">
        <title>First Complete Genome Sequence of a Subdivision 6 Acidobacterium.</title>
        <authorList>
            <person name="Huang S."/>
            <person name="Vieira S."/>
            <person name="Bunk B."/>
            <person name="Riedel T."/>
            <person name="Sproeer C."/>
            <person name="Overmann J."/>
        </authorList>
    </citation>
    <scope>NUCLEOTIDE SEQUENCE [LARGE SCALE GENOMIC DNA]</scope>
    <source>
        <strain evidence="2">DSM 100886 HEG_-6_39</strain>
    </source>
</reference>
<dbReference type="AlphaFoldDB" id="A0A143PWN9"/>
<reference evidence="1 2" key="1">
    <citation type="journal article" date="2016" name="Genome Announc.">
        <title>First Complete Genome Sequence of a Subdivision 6 Acidobacterium Strain.</title>
        <authorList>
            <person name="Huang S."/>
            <person name="Vieira S."/>
            <person name="Bunk B."/>
            <person name="Riedel T."/>
            <person name="Sproer C."/>
            <person name="Overmann J."/>
        </authorList>
    </citation>
    <scope>NUCLEOTIDE SEQUENCE [LARGE SCALE GENOMIC DNA]</scope>
    <source>
        <strain evidence="2">DSM 100886 HEG_-6_39</strain>
    </source>
</reference>
<keyword evidence="2" id="KW-1185">Reference proteome</keyword>
<accession>A0A143PWN9</accession>
<evidence type="ECO:0008006" key="3">
    <source>
        <dbReference type="Google" id="ProtNLM"/>
    </source>
</evidence>
<organism evidence="1 2">
    <name type="scientific">Luteitalea pratensis</name>
    <dbReference type="NCBI Taxonomy" id="1855912"/>
    <lineage>
        <taxon>Bacteria</taxon>
        <taxon>Pseudomonadati</taxon>
        <taxon>Acidobacteriota</taxon>
        <taxon>Vicinamibacteria</taxon>
        <taxon>Vicinamibacterales</taxon>
        <taxon>Vicinamibacteraceae</taxon>
        <taxon>Luteitalea</taxon>
    </lineage>
</organism>
<dbReference type="EMBL" id="CP015136">
    <property type="protein sequence ID" value="AMY12480.1"/>
    <property type="molecule type" value="Genomic_DNA"/>
</dbReference>
<evidence type="ECO:0000313" key="1">
    <source>
        <dbReference type="EMBL" id="AMY12480.1"/>
    </source>
</evidence>
<dbReference type="KEGG" id="abac:LuPra_05756"/>
<proteinExistence type="predicted"/>
<name>A0A143PWN9_LUTPR</name>
<gene>
    <name evidence="1" type="ORF">LuPra_05756</name>
</gene>
<sequence>MSAALPANAQVANVTATNARAFVGTWVFSMSNPAGSQQTVRIWEEDGALKASVQVEKFPPTGVTGMVKDGDMLVLSVSHEARPGLLENGQPIWALISLTLEGETMHIAQMLERSQTIKRGTGKRQPG</sequence>
<protein>
    <recommendedName>
        <fullName evidence="3">Lipocalin-like domain-containing protein</fullName>
    </recommendedName>
</protein>